<evidence type="ECO:0000256" key="3">
    <source>
        <dbReference type="SAM" id="SignalP"/>
    </source>
</evidence>
<feature type="signal peptide" evidence="3">
    <location>
        <begin position="1"/>
        <end position="24"/>
    </location>
</feature>
<dbReference type="InterPro" id="IPR019734">
    <property type="entry name" value="TPR_rpt"/>
</dbReference>
<dbReference type="InterPro" id="IPR011990">
    <property type="entry name" value="TPR-like_helical_dom_sf"/>
</dbReference>
<evidence type="ECO:0000256" key="1">
    <source>
        <dbReference type="PROSITE-ProRule" id="PRU00339"/>
    </source>
</evidence>
<reference evidence="4 5" key="1">
    <citation type="journal article" date="2009" name="Proc. Natl. Acad. Sci. U.S.A.">
        <title>The genomic basis of trophic strategy in marine bacteria.</title>
        <authorList>
            <person name="Lauro F.M."/>
            <person name="McDougald D."/>
            <person name="Thomas T."/>
            <person name="Williams T.J."/>
            <person name="Egan S."/>
            <person name="Rice S."/>
            <person name="DeMaere M.Z."/>
            <person name="Ting L."/>
            <person name="Ertan H."/>
            <person name="Johnson J."/>
            <person name="Ferriera S."/>
            <person name="Lapidus A."/>
            <person name="Anderson I."/>
            <person name="Kyrpides N."/>
            <person name="Munk A.C."/>
            <person name="Detter C."/>
            <person name="Han C.S."/>
            <person name="Brown M.V."/>
            <person name="Robb F.T."/>
            <person name="Kjelleberg S."/>
            <person name="Cavicchioli R."/>
        </authorList>
    </citation>
    <scope>NUCLEOTIDE SEQUENCE [LARGE SCALE GENOMIC DNA]</scope>
    <source>
        <strain evidence="5">DSM 13593 / LMG 18877 / RB2256</strain>
    </source>
</reference>
<evidence type="ECO:0000313" key="4">
    <source>
        <dbReference type="EMBL" id="ABF54470.1"/>
    </source>
</evidence>
<dbReference type="AlphaFoldDB" id="Q1GPF2"/>
<evidence type="ECO:0000256" key="2">
    <source>
        <dbReference type="SAM" id="MobiDB-lite"/>
    </source>
</evidence>
<feature type="region of interest" description="Disordered" evidence="2">
    <location>
        <begin position="21"/>
        <end position="41"/>
    </location>
</feature>
<dbReference type="HOGENOM" id="CLU_956144_0_0_5"/>
<dbReference type="SUPFAM" id="SSF48452">
    <property type="entry name" value="TPR-like"/>
    <property type="match status" value="1"/>
</dbReference>
<keyword evidence="5" id="KW-1185">Reference proteome</keyword>
<dbReference type="Pfam" id="PF14559">
    <property type="entry name" value="TPR_19"/>
    <property type="match status" value="1"/>
</dbReference>
<evidence type="ECO:0000313" key="5">
    <source>
        <dbReference type="Proteomes" id="UP000006578"/>
    </source>
</evidence>
<accession>Q1GPF2</accession>
<dbReference type="KEGG" id="sal:Sala_2765"/>
<dbReference type="EMBL" id="CP000356">
    <property type="protein sequence ID" value="ABF54470.1"/>
    <property type="molecule type" value="Genomic_DNA"/>
</dbReference>
<dbReference type="eggNOG" id="COG0457">
    <property type="taxonomic scope" value="Bacteria"/>
</dbReference>
<keyword evidence="1" id="KW-0802">TPR repeat</keyword>
<dbReference type="STRING" id="317655.Sala_2765"/>
<sequence>MPCRPATCLAALLVSAAQATGAGAAPPPPVEQASANPDPSNGVAAADPLILADDALQGRRLFEAQMYLDRLAADPRPEALLLRAELALLRGRPHEALALLARPGADSTPVCRTGAAAAMALLQVGRAEQASARSEALDSRCSADPFHWRTRGRISYARRDIPGALAAFRQALALQPSDPGIENDLAVSLIAAGDAEQAAGMLTELLRQAPEASDVSLNLDFANAMRGIEPVRRPQDDDQMWSIRLEMAGQGARQARRIKLAESLLARALLNRPRHDDALWQQYAEVAGRDD</sequence>
<protein>
    <submittedName>
        <fullName evidence="4">Tetratricopeptide TPR_2</fullName>
    </submittedName>
</protein>
<feature type="repeat" description="TPR" evidence="1">
    <location>
        <begin position="145"/>
        <end position="178"/>
    </location>
</feature>
<gene>
    <name evidence="4" type="ordered locus">Sala_2765</name>
</gene>
<dbReference type="PROSITE" id="PS50005">
    <property type="entry name" value="TPR"/>
    <property type="match status" value="1"/>
</dbReference>
<dbReference type="Gene3D" id="1.25.40.10">
    <property type="entry name" value="Tetratricopeptide repeat domain"/>
    <property type="match status" value="1"/>
</dbReference>
<dbReference type="Proteomes" id="UP000006578">
    <property type="component" value="Chromosome"/>
</dbReference>
<organism evidence="4 5">
    <name type="scientific">Sphingopyxis alaskensis (strain DSM 13593 / LMG 18877 / RB2256)</name>
    <name type="common">Sphingomonas alaskensis</name>
    <dbReference type="NCBI Taxonomy" id="317655"/>
    <lineage>
        <taxon>Bacteria</taxon>
        <taxon>Pseudomonadati</taxon>
        <taxon>Pseudomonadota</taxon>
        <taxon>Alphaproteobacteria</taxon>
        <taxon>Sphingomonadales</taxon>
        <taxon>Sphingomonadaceae</taxon>
        <taxon>Sphingopyxis</taxon>
    </lineage>
</organism>
<feature type="chain" id="PRO_5004189389" evidence="3">
    <location>
        <begin position="25"/>
        <end position="291"/>
    </location>
</feature>
<proteinExistence type="predicted"/>
<name>Q1GPF2_SPHAL</name>
<keyword evidence="3" id="KW-0732">Signal</keyword>